<dbReference type="InterPro" id="IPR050109">
    <property type="entry name" value="HTH-type_TetR-like_transc_reg"/>
</dbReference>
<protein>
    <recommendedName>
        <fullName evidence="3">HTH tetR-type domain-containing protein</fullName>
    </recommendedName>
</protein>
<dbReference type="SUPFAM" id="SSF48498">
    <property type="entry name" value="Tetracyclin repressor-like, C-terminal domain"/>
    <property type="match status" value="1"/>
</dbReference>
<keyword evidence="1 2" id="KW-0238">DNA-binding</keyword>
<feature type="domain" description="HTH tetR-type" evidence="3">
    <location>
        <begin position="15"/>
        <end position="73"/>
    </location>
</feature>
<evidence type="ECO:0000256" key="2">
    <source>
        <dbReference type="PROSITE-ProRule" id="PRU00335"/>
    </source>
</evidence>
<dbReference type="EMBL" id="BMGP01000004">
    <property type="protein sequence ID" value="GGF30066.1"/>
    <property type="molecule type" value="Genomic_DNA"/>
</dbReference>
<evidence type="ECO:0000256" key="1">
    <source>
        <dbReference type="ARBA" id="ARBA00023125"/>
    </source>
</evidence>
<dbReference type="PANTHER" id="PTHR30055">
    <property type="entry name" value="HTH-TYPE TRANSCRIPTIONAL REGULATOR RUTR"/>
    <property type="match status" value="1"/>
</dbReference>
<evidence type="ECO:0000313" key="5">
    <source>
        <dbReference type="Proteomes" id="UP000598775"/>
    </source>
</evidence>
<dbReference type="InterPro" id="IPR001647">
    <property type="entry name" value="HTH_TetR"/>
</dbReference>
<accession>A0A917B7K8</accession>
<dbReference type="PANTHER" id="PTHR30055:SF209">
    <property type="entry name" value="POSSIBLE TRANSCRIPTIONAL REGULATORY PROTEIN (PROBABLY TETR-FAMILY)"/>
    <property type="match status" value="1"/>
</dbReference>
<dbReference type="AlphaFoldDB" id="A0A917B7K8"/>
<gene>
    <name evidence="4" type="ORF">GCM10011399_24040</name>
</gene>
<dbReference type="GO" id="GO:0000976">
    <property type="term" value="F:transcription cis-regulatory region binding"/>
    <property type="evidence" value="ECO:0007669"/>
    <property type="project" value="TreeGrafter"/>
</dbReference>
<dbReference type="Gene3D" id="1.10.357.10">
    <property type="entry name" value="Tetracycline Repressor, domain 2"/>
    <property type="match status" value="1"/>
</dbReference>
<dbReference type="Proteomes" id="UP000598775">
    <property type="component" value="Unassembled WGS sequence"/>
</dbReference>
<dbReference type="RefSeq" id="WP_188678589.1">
    <property type="nucleotide sequence ID" value="NZ_BMGP01000004.1"/>
</dbReference>
<dbReference type="PROSITE" id="PS50977">
    <property type="entry name" value="HTH_TETR_2"/>
    <property type="match status" value="1"/>
</dbReference>
<dbReference type="InterPro" id="IPR009057">
    <property type="entry name" value="Homeodomain-like_sf"/>
</dbReference>
<organism evidence="4 5">
    <name type="scientific">Subtercola lobariae</name>
    <dbReference type="NCBI Taxonomy" id="1588641"/>
    <lineage>
        <taxon>Bacteria</taxon>
        <taxon>Bacillati</taxon>
        <taxon>Actinomycetota</taxon>
        <taxon>Actinomycetes</taxon>
        <taxon>Micrococcales</taxon>
        <taxon>Microbacteriaceae</taxon>
        <taxon>Subtercola</taxon>
    </lineage>
</organism>
<name>A0A917B7K8_9MICO</name>
<sequence>MTTFTPSKPPRRDATENRAAILESARVLLNRDPEASLEAIAAGAGLSRRSIYGHFATRDELVSEIQTLGGQRVTAALAHIDHADSRVAIALIGARLWSEVENVRVMAQLAVRGPQRRDFANTLRPVREKLLAIVERGIAARELRTDVAAETLANLIEGAALSVLDEAIRADLSNREGHRLVMLAALGTVGLSWHESNAVIKHHAELEFAERVTDEETK</sequence>
<evidence type="ECO:0000259" key="3">
    <source>
        <dbReference type="PROSITE" id="PS50977"/>
    </source>
</evidence>
<comment type="caution">
    <text evidence="4">The sequence shown here is derived from an EMBL/GenBank/DDBJ whole genome shotgun (WGS) entry which is preliminary data.</text>
</comment>
<keyword evidence="5" id="KW-1185">Reference proteome</keyword>
<dbReference type="Pfam" id="PF00440">
    <property type="entry name" value="TetR_N"/>
    <property type="match status" value="1"/>
</dbReference>
<feature type="DNA-binding region" description="H-T-H motif" evidence="2">
    <location>
        <begin position="36"/>
        <end position="55"/>
    </location>
</feature>
<dbReference type="SUPFAM" id="SSF46689">
    <property type="entry name" value="Homeodomain-like"/>
    <property type="match status" value="1"/>
</dbReference>
<dbReference type="InterPro" id="IPR036271">
    <property type="entry name" value="Tet_transcr_reg_TetR-rel_C_sf"/>
</dbReference>
<evidence type="ECO:0000313" key="4">
    <source>
        <dbReference type="EMBL" id="GGF30066.1"/>
    </source>
</evidence>
<dbReference type="GO" id="GO:0003700">
    <property type="term" value="F:DNA-binding transcription factor activity"/>
    <property type="evidence" value="ECO:0007669"/>
    <property type="project" value="TreeGrafter"/>
</dbReference>
<proteinExistence type="predicted"/>
<reference evidence="4 5" key="1">
    <citation type="journal article" date="2014" name="Int. J. Syst. Evol. Microbiol.">
        <title>Complete genome sequence of Corynebacterium casei LMG S-19264T (=DSM 44701T), isolated from a smear-ripened cheese.</title>
        <authorList>
            <consortium name="US DOE Joint Genome Institute (JGI-PGF)"/>
            <person name="Walter F."/>
            <person name="Albersmeier A."/>
            <person name="Kalinowski J."/>
            <person name="Ruckert C."/>
        </authorList>
    </citation>
    <scope>NUCLEOTIDE SEQUENCE [LARGE SCALE GENOMIC DNA]</scope>
    <source>
        <strain evidence="4 5">CGMCC 1.12976</strain>
    </source>
</reference>